<feature type="region of interest" description="Disordered" evidence="2">
    <location>
        <begin position="416"/>
        <end position="439"/>
    </location>
</feature>
<dbReference type="InterPro" id="IPR021109">
    <property type="entry name" value="Peptidase_aspartic_dom_sf"/>
</dbReference>
<gene>
    <name evidence="4" type="ORF">KK1_045121</name>
</gene>
<dbReference type="PANTHER" id="PTHR35046">
    <property type="entry name" value="ZINC KNUCKLE (CCHC-TYPE) FAMILY PROTEIN"/>
    <property type="match status" value="1"/>
</dbReference>
<feature type="compositionally biased region" description="Basic and acidic residues" evidence="2">
    <location>
        <begin position="428"/>
        <end position="439"/>
    </location>
</feature>
<dbReference type="Gramene" id="C.cajan_43352.t">
    <property type="protein sequence ID" value="C.cajan_43352.t.cds1"/>
    <property type="gene ID" value="C.cajan_43352"/>
</dbReference>
<dbReference type="GO" id="GO:0003676">
    <property type="term" value="F:nucleic acid binding"/>
    <property type="evidence" value="ECO:0007669"/>
    <property type="project" value="InterPro"/>
</dbReference>
<accession>A0A151QUH2</accession>
<dbReference type="CDD" id="cd00303">
    <property type="entry name" value="retropepsin_like"/>
    <property type="match status" value="1"/>
</dbReference>
<dbReference type="SMART" id="SM00343">
    <property type="entry name" value="ZnF_C2HC"/>
    <property type="match status" value="1"/>
</dbReference>
<evidence type="ECO:0000259" key="3">
    <source>
        <dbReference type="PROSITE" id="PS50158"/>
    </source>
</evidence>
<evidence type="ECO:0000256" key="2">
    <source>
        <dbReference type="SAM" id="MobiDB-lite"/>
    </source>
</evidence>
<proteinExistence type="predicted"/>
<name>A0A151QUH2_CAJCA</name>
<evidence type="ECO:0000313" key="5">
    <source>
        <dbReference type="Proteomes" id="UP000075243"/>
    </source>
</evidence>
<dbReference type="Gene3D" id="4.10.60.10">
    <property type="entry name" value="Zinc finger, CCHC-type"/>
    <property type="match status" value="1"/>
</dbReference>
<dbReference type="PANTHER" id="PTHR35046:SF9">
    <property type="entry name" value="RNA-DIRECTED DNA POLYMERASE"/>
    <property type="match status" value="1"/>
</dbReference>
<evidence type="ECO:0000313" key="4">
    <source>
        <dbReference type="EMBL" id="KYP33971.1"/>
    </source>
</evidence>
<feature type="compositionally biased region" description="Low complexity" evidence="2">
    <location>
        <begin position="236"/>
        <end position="247"/>
    </location>
</feature>
<dbReference type="SUPFAM" id="SSF57756">
    <property type="entry name" value="Retrovirus zinc finger-like domains"/>
    <property type="match status" value="1"/>
</dbReference>
<dbReference type="Gene3D" id="2.40.70.10">
    <property type="entry name" value="Acid Proteases"/>
    <property type="match status" value="1"/>
</dbReference>
<reference evidence="4" key="1">
    <citation type="journal article" date="2012" name="Nat. Biotechnol.">
        <title>Draft genome sequence of pigeonpea (Cajanus cajan), an orphan legume crop of resource-poor farmers.</title>
        <authorList>
            <person name="Varshney R.K."/>
            <person name="Chen W."/>
            <person name="Li Y."/>
            <person name="Bharti A.K."/>
            <person name="Saxena R.K."/>
            <person name="Schlueter J.A."/>
            <person name="Donoghue M.T."/>
            <person name="Azam S."/>
            <person name="Fan G."/>
            <person name="Whaley A.M."/>
            <person name="Farmer A.D."/>
            <person name="Sheridan J."/>
            <person name="Iwata A."/>
            <person name="Tuteja R."/>
            <person name="Penmetsa R.V."/>
            <person name="Wu W."/>
            <person name="Upadhyaya H.D."/>
            <person name="Yang S.P."/>
            <person name="Shah T."/>
            <person name="Saxena K.B."/>
            <person name="Michael T."/>
            <person name="McCombie W.R."/>
            <person name="Yang B."/>
            <person name="Zhang G."/>
            <person name="Yang H."/>
            <person name="Wang J."/>
            <person name="Spillane C."/>
            <person name="Cook D.R."/>
            <person name="May G.D."/>
            <person name="Xu X."/>
            <person name="Jackson S.A."/>
        </authorList>
    </citation>
    <scope>NUCLEOTIDE SEQUENCE [LARGE SCALE GENOMIC DNA]</scope>
</reference>
<dbReference type="AlphaFoldDB" id="A0A151QUH2"/>
<keyword evidence="5" id="KW-1185">Reference proteome</keyword>
<dbReference type="InterPro" id="IPR005162">
    <property type="entry name" value="Retrotrans_gag_dom"/>
</dbReference>
<feature type="region of interest" description="Disordered" evidence="2">
    <location>
        <begin position="159"/>
        <end position="194"/>
    </location>
</feature>
<keyword evidence="1" id="KW-0479">Metal-binding</keyword>
<dbReference type="InterPro" id="IPR001878">
    <property type="entry name" value="Znf_CCHC"/>
</dbReference>
<dbReference type="EMBL" id="KQ484719">
    <property type="protein sequence ID" value="KYP33971.1"/>
    <property type="molecule type" value="Genomic_DNA"/>
</dbReference>
<dbReference type="InterPro" id="IPR036875">
    <property type="entry name" value="Znf_CCHC_sf"/>
</dbReference>
<dbReference type="GO" id="GO:0008270">
    <property type="term" value="F:zinc ion binding"/>
    <property type="evidence" value="ECO:0007669"/>
    <property type="project" value="UniProtKB-KW"/>
</dbReference>
<feature type="compositionally biased region" description="Basic and acidic residues" evidence="2">
    <location>
        <begin position="181"/>
        <end position="192"/>
    </location>
</feature>
<protein>
    <recommendedName>
        <fullName evidence="3">CCHC-type domain-containing protein</fullName>
    </recommendedName>
</protein>
<dbReference type="Proteomes" id="UP000075243">
    <property type="component" value="Unassembled WGS sequence"/>
</dbReference>
<keyword evidence="1" id="KW-0863">Zinc-finger</keyword>
<keyword evidence="1" id="KW-0862">Zinc</keyword>
<organism evidence="4 5">
    <name type="scientific">Cajanus cajan</name>
    <name type="common">Pigeon pea</name>
    <name type="synonym">Cajanus indicus</name>
    <dbReference type="NCBI Taxonomy" id="3821"/>
    <lineage>
        <taxon>Eukaryota</taxon>
        <taxon>Viridiplantae</taxon>
        <taxon>Streptophyta</taxon>
        <taxon>Embryophyta</taxon>
        <taxon>Tracheophyta</taxon>
        <taxon>Spermatophyta</taxon>
        <taxon>Magnoliopsida</taxon>
        <taxon>eudicotyledons</taxon>
        <taxon>Gunneridae</taxon>
        <taxon>Pentapetalae</taxon>
        <taxon>rosids</taxon>
        <taxon>fabids</taxon>
        <taxon>Fabales</taxon>
        <taxon>Fabaceae</taxon>
        <taxon>Papilionoideae</taxon>
        <taxon>50 kb inversion clade</taxon>
        <taxon>NPAAA clade</taxon>
        <taxon>indigoferoid/millettioid clade</taxon>
        <taxon>Phaseoleae</taxon>
        <taxon>Cajanus</taxon>
    </lineage>
</organism>
<feature type="region of interest" description="Disordered" evidence="2">
    <location>
        <begin position="236"/>
        <end position="256"/>
    </location>
</feature>
<dbReference type="PROSITE" id="PS50158">
    <property type="entry name" value="ZF_CCHC"/>
    <property type="match status" value="1"/>
</dbReference>
<feature type="domain" description="CCHC-type" evidence="3">
    <location>
        <begin position="205"/>
        <end position="220"/>
    </location>
</feature>
<sequence>MKVEQIFTCHQVGEERKVPLATLAFQGQAMYWWTSLERERRLHNDPPITYWNELRSAMRRRHIPSYYSRELMDKLQRLQQKNMSVEEYRQKMELYLMRAGIREEERLTIARFLSGLNFDIRDRVELLPYRDLDDLVQLCIRVEQQNLRKNSLKGKTQANSYIKNDYKREGQYDSSKNSSKGQEKEIKKENDKNVVTSSSKTSDIKCFKCLGRGHIASQCPTKKVMILRGQDIYSSLDESSSTTSSDSETSKEDPQIEKLYPVDGDLLMVKRLLGSQPCPTSLSQRENIFHTRCLVSKRTCSLIVDSGSCSNCCSTRLINKLALTTIPHPHPYKLHWLNEGEELEVNQQVKVKFSIGDYKDKVLCDVIPMEACHILLGRPWQFDKQTIHDGLTNKISFTHKNKEIVFNPLTPPQVFEDQKQMKKKRNKEKKEGQSVDKGDSTKTFVTKESYFMTKQDLKRTLFIHKSLDSYPNAATYLKVENEEQNEFQVKNSSQLRDIVKKEWTIPSVTPYTTSLKVHKEGSISLDFIKHPIFGLHCLVDITCNNLYSMFDLMGSSYFFELNMFPSLQDKNRLYDYEYLINNQIQNCLGRFLVVFSLYFRKSLGYHLGYFRQDIVVFKNQSFHCLSHSVLTFLGFTSRLCLEEEPISRESNILSFFVRLDTRTPLRIHDLFSYHVTSYSLHVLYVGVNFSSSIHPRDLRTNPFQEGGDDGIMLWSARGDILKDPRGVG</sequence>
<evidence type="ECO:0000256" key="1">
    <source>
        <dbReference type="PROSITE-ProRule" id="PRU00047"/>
    </source>
</evidence>
<dbReference type="Pfam" id="PF03732">
    <property type="entry name" value="Retrotrans_gag"/>
    <property type="match status" value="1"/>
</dbReference>